<dbReference type="Proteomes" id="UP000236311">
    <property type="component" value="Unassembled WGS sequence"/>
</dbReference>
<organism evidence="2 3">
    <name type="scientific">Acetatifactor muris</name>
    <dbReference type="NCBI Taxonomy" id="879566"/>
    <lineage>
        <taxon>Bacteria</taxon>
        <taxon>Bacillati</taxon>
        <taxon>Bacillota</taxon>
        <taxon>Clostridia</taxon>
        <taxon>Lachnospirales</taxon>
        <taxon>Lachnospiraceae</taxon>
        <taxon>Acetatifactor</taxon>
    </lineage>
</organism>
<evidence type="ECO:0000313" key="2">
    <source>
        <dbReference type="EMBL" id="SOY31569.1"/>
    </source>
</evidence>
<dbReference type="AlphaFoldDB" id="A0A2K4ZM53"/>
<accession>A0A2K4ZM53</accession>
<evidence type="ECO:0000259" key="1">
    <source>
        <dbReference type="Pfam" id="PF22422"/>
    </source>
</evidence>
<evidence type="ECO:0000313" key="3">
    <source>
        <dbReference type="Proteomes" id="UP000236311"/>
    </source>
</evidence>
<dbReference type="Gene3D" id="1.50.10.10">
    <property type="match status" value="1"/>
</dbReference>
<dbReference type="GO" id="GO:0005975">
    <property type="term" value="P:carbohydrate metabolic process"/>
    <property type="evidence" value="ECO:0007669"/>
    <property type="project" value="InterPro"/>
</dbReference>
<dbReference type="Pfam" id="PF22422">
    <property type="entry name" value="MGH1-like_GH"/>
    <property type="match status" value="1"/>
</dbReference>
<dbReference type="RefSeq" id="WP_103241550.1">
    <property type="nucleotide sequence ID" value="NZ_JANJZD010000027.1"/>
</dbReference>
<dbReference type="InterPro" id="IPR054491">
    <property type="entry name" value="MGH1-like_GH"/>
</dbReference>
<dbReference type="SUPFAM" id="SSF48208">
    <property type="entry name" value="Six-hairpin glycosidases"/>
    <property type="match status" value="1"/>
</dbReference>
<dbReference type="OrthoDB" id="231241at2"/>
<name>A0A2K4ZM53_9FIRM</name>
<feature type="domain" description="Mannosylglycerate hydrolase MGH1-like glycoside hydrolase" evidence="1">
    <location>
        <begin position="343"/>
        <end position="682"/>
    </location>
</feature>
<proteinExistence type="predicted"/>
<keyword evidence="3" id="KW-1185">Reference proteome</keyword>
<sequence>MEKQKSGDREEALYYEKRCLRTREGALLFGPCGDRLAVDVLKPVPGFQGCIDFIHKMNVTELFTVEAEEAALPEDPEMTWYPVKNTGLWENEEMRIRESKTITARDVAFSLIQWENLSTKRQKIVLRSQPAGFVKGTSIGADSEIWTKAESRGIAGNREDSRAAKGREAGEPEENVCAGLYRESGVLRFGIRMGMAVFWSLPGESFVLEPGETAEFYVACAVGNLCSEGADSSRASGEDMGVLARRALSYVREAKKDGKACWNRMIAENERFYREAPAFLCDDPRMNACWKYRWYILKNSMSRPGMGRFRETVMYEGRDHRMTKEPLSPAGWEFSKLIPLSTPLQVTDLKWHPDYGLTREIIRSAFAAQDEDGLILSAYVEGEQKSYANYMIHAIWLYYLVSGDRALLEELRPAMERYLAGHEKVYGNPADGLLTEHTHSLTGKEYQPSYWYFKGYLELGRYPDNPKDRQYFTPLKRVDRSVYHYLNLNAYASILGVLKGKEQKYYAEKAEKVKSDILEKMWDPATGFFYDLHYETDEKAMVRNIVGIYPFWAGITGAEHRAGILPLADPEAFHTGSGFSSVSKDCPVFSPAGGWKGNYFKGRDGCVWCGPSWPYTTGIALEALGMESLADGHRLDEYFDEVLGEYTLQHFRDGDRHRPYLVEHYNPVTGERLSDEADYNHSFWLDIVIRFVAGVNVEENGIRIAPLSTHLKRWSLNGLKVRGHELSLSYGKSDRPGKDLQVFVDGILRAETGLEQGTFLEI</sequence>
<protein>
    <recommendedName>
        <fullName evidence="1">Mannosylglycerate hydrolase MGH1-like glycoside hydrolase domain-containing protein</fullName>
    </recommendedName>
</protein>
<gene>
    <name evidence="2" type="ORF">AMURIS_04313</name>
</gene>
<dbReference type="InterPro" id="IPR008928">
    <property type="entry name" value="6-hairpin_glycosidase_sf"/>
</dbReference>
<dbReference type="InterPro" id="IPR012341">
    <property type="entry name" value="6hp_glycosidase-like_sf"/>
</dbReference>
<reference evidence="2 3" key="1">
    <citation type="submission" date="2018-01" db="EMBL/GenBank/DDBJ databases">
        <authorList>
            <person name="Gaut B.S."/>
            <person name="Morton B.R."/>
            <person name="Clegg M.T."/>
            <person name="Duvall M.R."/>
        </authorList>
    </citation>
    <scope>NUCLEOTIDE SEQUENCE [LARGE SCALE GENOMIC DNA]</scope>
    <source>
        <strain evidence="2">GP69</strain>
    </source>
</reference>
<dbReference type="EMBL" id="OFSM01000027">
    <property type="protein sequence ID" value="SOY31569.1"/>
    <property type="molecule type" value="Genomic_DNA"/>
</dbReference>